<keyword evidence="2 5" id="KW-0489">Methyltransferase</keyword>
<dbReference type="PANTHER" id="PTHR43191">
    <property type="entry name" value="RRNA METHYLTRANSFERASE 3"/>
    <property type="match status" value="1"/>
</dbReference>
<dbReference type="InterPro" id="IPR013123">
    <property type="entry name" value="SpoU_subst-bd"/>
</dbReference>
<reference evidence="5 6" key="1">
    <citation type="submission" date="2023-04" db="EMBL/GenBank/DDBJ databases">
        <title>Funneling lignin-derived compounds into biodiesel using alkali-halophilic Citricoccus sp. P2.</title>
        <authorList>
            <person name="Luo C.-B."/>
        </authorList>
    </citation>
    <scope>NUCLEOTIDE SEQUENCE [LARGE SCALE GENOMIC DNA]</scope>
    <source>
        <strain evidence="5 6">P2</strain>
    </source>
</reference>
<dbReference type="InterPro" id="IPR051259">
    <property type="entry name" value="rRNA_Methyltransferase"/>
</dbReference>
<dbReference type="GO" id="GO:0032259">
    <property type="term" value="P:methylation"/>
    <property type="evidence" value="ECO:0007669"/>
    <property type="project" value="UniProtKB-KW"/>
</dbReference>
<keyword evidence="3" id="KW-0808">Transferase</keyword>
<dbReference type="InterPro" id="IPR001537">
    <property type="entry name" value="SpoU_MeTrfase"/>
</dbReference>
<evidence type="ECO:0000256" key="2">
    <source>
        <dbReference type="ARBA" id="ARBA00022603"/>
    </source>
</evidence>
<dbReference type="InterPro" id="IPR029026">
    <property type="entry name" value="tRNA_m1G_MTases_N"/>
</dbReference>
<dbReference type="InterPro" id="IPR029028">
    <property type="entry name" value="Alpha/beta_knot_MTases"/>
</dbReference>
<comment type="similarity">
    <text evidence="1">Belongs to the class IV-like SAM-binding methyltransferase superfamily. RNA methyltransferase TrmH family.</text>
</comment>
<evidence type="ECO:0000256" key="1">
    <source>
        <dbReference type="ARBA" id="ARBA00007228"/>
    </source>
</evidence>
<protein>
    <submittedName>
        <fullName evidence="5">RNA methyltransferase</fullName>
    </submittedName>
</protein>
<dbReference type="GO" id="GO:0008168">
    <property type="term" value="F:methyltransferase activity"/>
    <property type="evidence" value="ECO:0007669"/>
    <property type="project" value="UniProtKB-KW"/>
</dbReference>
<sequence length="296" mass="31394">MTERPAQMSNPRADRVKTVARLAGRSARQKQNRFLAEGPQSVREALRAHLGEFEATLSGHWGQGVVEEVFVTEGIAALHPDIAELIDQARASIQVRVVTDEVLEALSDAVTHQDVIAVCTLPGARRSVEWLQQHVTSPKLLAVLCRVQDPGNMGTIIRAADAAGADAVLLTSGSVDPFNPKAVRSTAGSLFHLPVFTAVDLSSTLDSVRELGHQVLAADGYGEEYLVNLGSALARTTTWLFGNEAQGLSPEERDLADARVAVPLYGHAESLNVATAATVCLYASAMAAGSVDSASH</sequence>
<dbReference type="Pfam" id="PF08032">
    <property type="entry name" value="SpoU_sub_bind"/>
    <property type="match status" value="1"/>
</dbReference>
<dbReference type="CDD" id="cd18095">
    <property type="entry name" value="SpoU-like_rRNA-MTase"/>
    <property type="match status" value="1"/>
</dbReference>
<gene>
    <name evidence="5" type="ORF">P8192_09420</name>
</gene>
<dbReference type="InterPro" id="IPR029064">
    <property type="entry name" value="Ribosomal_eL30-like_sf"/>
</dbReference>
<evidence type="ECO:0000313" key="5">
    <source>
        <dbReference type="EMBL" id="WFP15621.1"/>
    </source>
</evidence>
<proteinExistence type="inferred from homology"/>
<dbReference type="Pfam" id="PF00588">
    <property type="entry name" value="SpoU_methylase"/>
    <property type="match status" value="1"/>
</dbReference>
<dbReference type="SUPFAM" id="SSF55315">
    <property type="entry name" value="L30e-like"/>
    <property type="match status" value="1"/>
</dbReference>
<evidence type="ECO:0000256" key="3">
    <source>
        <dbReference type="ARBA" id="ARBA00022679"/>
    </source>
</evidence>
<dbReference type="Proteomes" id="UP001219037">
    <property type="component" value="Chromosome"/>
</dbReference>
<evidence type="ECO:0000259" key="4">
    <source>
        <dbReference type="SMART" id="SM00967"/>
    </source>
</evidence>
<dbReference type="EMBL" id="CP121252">
    <property type="protein sequence ID" value="WFP15621.1"/>
    <property type="molecule type" value="Genomic_DNA"/>
</dbReference>
<accession>A0ABY8H3B5</accession>
<dbReference type="SUPFAM" id="SSF75217">
    <property type="entry name" value="alpha/beta knot"/>
    <property type="match status" value="1"/>
</dbReference>
<dbReference type="SMART" id="SM00967">
    <property type="entry name" value="SpoU_sub_bind"/>
    <property type="match status" value="1"/>
</dbReference>
<evidence type="ECO:0000313" key="6">
    <source>
        <dbReference type="Proteomes" id="UP001219037"/>
    </source>
</evidence>
<dbReference type="PANTHER" id="PTHR43191:SF2">
    <property type="entry name" value="RRNA METHYLTRANSFERASE 3, MITOCHONDRIAL"/>
    <property type="match status" value="1"/>
</dbReference>
<organism evidence="5 6">
    <name type="scientific">Citricoccus muralis</name>
    <dbReference type="NCBI Taxonomy" id="169134"/>
    <lineage>
        <taxon>Bacteria</taxon>
        <taxon>Bacillati</taxon>
        <taxon>Actinomycetota</taxon>
        <taxon>Actinomycetes</taxon>
        <taxon>Micrococcales</taxon>
        <taxon>Micrococcaceae</taxon>
        <taxon>Citricoccus</taxon>
    </lineage>
</organism>
<dbReference type="Gene3D" id="3.30.1330.30">
    <property type="match status" value="1"/>
</dbReference>
<feature type="domain" description="RNA 2-O ribose methyltransferase substrate binding" evidence="4">
    <location>
        <begin position="35"/>
        <end position="125"/>
    </location>
</feature>
<dbReference type="RefSeq" id="WP_278156525.1">
    <property type="nucleotide sequence ID" value="NZ_CP121252.1"/>
</dbReference>
<keyword evidence="6" id="KW-1185">Reference proteome</keyword>
<dbReference type="Gene3D" id="3.40.1280.10">
    <property type="match status" value="1"/>
</dbReference>
<name>A0ABY8H3B5_9MICC</name>